<keyword evidence="1" id="KW-0472">Membrane</keyword>
<feature type="chain" id="PRO_5017801994" evidence="2">
    <location>
        <begin position="18"/>
        <end position="172"/>
    </location>
</feature>
<reference evidence="3 4" key="1">
    <citation type="submission" date="2018-08" db="EMBL/GenBank/DDBJ databases">
        <title>Genomic Encyclopedia of Type Strains, Phase IV (KMG-IV): sequencing the most valuable type-strain genomes for metagenomic binning, comparative biology and taxonomic classification.</title>
        <authorList>
            <person name="Goeker M."/>
        </authorList>
    </citation>
    <scope>NUCLEOTIDE SEQUENCE [LARGE SCALE GENOMIC DNA]</scope>
    <source>
        <strain evidence="3 4">BW863</strain>
    </source>
</reference>
<feature type="signal peptide" evidence="2">
    <location>
        <begin position="1"/>
        <end position="17"/>
    </location>
</feature>
<organism evidence="3 4">
    <name type="scientific">Methylovirgula ligni</name>
    <dbReference type="NCBI Taxonomy" id="569860"/>
    <lineage>
        <taxon>Bacteria</taxon>
        <taxon>Pseudomonadati</taxon>
        <taxon>Pseudomonadota</taxon>
        <taxon>Alphaproteobacteria</taxon>
        <taxon>Hyphomicrobiales</taxon>
        <taxon>Beijerinckiaceae</taxon>
        <taxon>Methylovirgula</taxon>
    </lineage>
</organism>
<evidence type="ECO:0000256" key="2">
    <source>
        <dbReference type="SAM" id="SignalP"/>
    </source>
</evidence>
<feature type="transmembrane region" description="Helical" evidence="1">
    <location>
        <begin position="135"/>
        <end position="156"/>
    </location>
</feature>
<accession>A0A3D9Z2H8</accession>
<evidence type="ECO:0000313" key="4">
    <source>
        <dbReference type="Proteomes" id="UP000256900"/>
    </source>
</evidence>
<dbReference type="RefSeq" id="WP_165204040.1">
    <property type="nucleotide sequence ID" value="NZ_CP025086.1"/>
</dbReference>
<keyword evidence="2" id="KW-0732">Signal</keyword>
<sequence>MIIGRFALFFAFIFGLAATQAPEFWQQYKQRLGGAIDELAAIVTQFDTDATAQHLTQAQAIARLESDPDPLAQGRGVEIQHLIDRLAKLRHAAAAFDAPNVGAKWVALAETFDPQIAERAYEAYEPAIPTTPDGFISGIIGFVIGGGLVHLIGLPIRHRKKLFRRRNAPVEA</sequence>
<proteinExistence type="predicted"/>
<dbReference type="Pfam" id="PF11157">
    <property type="entry name" value="DUF2937"/>
    <property type="match status" value="1"/>
</dbReference>
<comment type="caution">
    <text evidence="3">The sequence shown here is derived from an EMBL/GenBank/DDBJ whole genome shotgun (WGS) entry which is preliminary data.</text>
</comment>
<dbReference type="Proteomes" id="UP000256900">
    <property type="component" value="Unassembled WGS sequence"/>
</dbReference>
<evidence type="ECO:0000313" key="3">
    <source>
        <dbReference type="EMBL" id="REF89363.1"/>
    </source>
</evidence>
<keyword evidence="4" id="KW-1185">Reference proteome</keyword>
<name>A0A3D9Z2H8_9HYPH</name>
<protein>
    <submittedName>
        <fullName evidence="3">DUF2937 family protein</fullName>
    </submittedName>
</protein>
<gene>
    <name evidence="3" type="ORF">DES32_0584</name>
</gene>
<dbReference type="InterPro" id="IPR022584">
    <property type="entry name" value="DUF2937"/>
</dbReference>
<dbReference type="AlphaFoldDB" id="A0A3D9Z2H8"/>
<keyword evidence="1" id="KW-1133">Transmembrane helix</keyword>
<keyword evidence="1" id="KW-0812">Transmembrane</keyword>
<evidence type="ECO:0000256" key="1">
    <source>
        <dbReference type="SAM" id="Phobius"/>
    </source>
</evidence>
<dbReference type="EMBL" id="QUMO01000001">
    <property type="protein sequence ID" value="REF89363.1"/>
    <property type="molecule type" value="Genomic_DNA"/>
</dbReference>